<evidence type="ECO:0000256" key="7">
    <source>
        <dbReference type="RuleBase" id="RU367016"/>
    </source>
</evidence>
<evidence type="ECO:0000313" key="10">
    <source>
        <dbReference type="Proteomes" id="UP000622687"/>
    </source>
</evidence>
<dbReference type="InterPro" id="IPR058127">
    <property type="entry name" value="DedA"/>
</dbReference>
<dbReference type="RefSeq" id="WP_211141007.1">
    <property type="nucleotide sequence ID" value="NZ_JAEEGB010000003.1"/>
</dbReference>
<dbReference type="InterPro" id="IPR032816">
    <property type="entry name" value="VTT_dom"/>
</dbReference>
<dbReference type="Pfam" id="PF09335">
    <property type="entry name" value="VTT_dom"/>
    <property type="match status" value="1"/>
</dbReference>
<sequence length="224" mass="25214">MSIIGTFINVILHLDKYLNVILQNYGMWTYAIIFLIIFCETGLVITPFLPGDSILFATGAIASMGALDIFALFIIFYIAAVVGDTVNYHIGKKIGRKILEKEDIKYINKEYLNKARKFYKKNGSLTIVLGRFIPILRTFVPFVAGVGEMNYTNFIVYNMTGGFVWVSIFLWGGFFFGNLPFIKNNFSYVLIAIIVISLIPAAVTFIQEKRNGGNNEDNALNTKI</sequence>
<accession>A0A934HQT2</accession>
<protein>
    <submittedName>
        <fullName evidence="9">DedA family protein</fullName>
    </submittedName>
</protein>
<evidence type="ECO:0000256" key="4">
    <source>
        <dbReference type="ARBA" id="ARBA00022692"/>
    </source>
</evidence>
<feature type="transmembrane region" description="Helical" evidence="7">
    <location>
        <begin position="188"/>
        <end position="206"/>
    </location>
</feature>
<feature type="transmembrane region" description="Helical" evidence="7">
    <location>
        <begin position="124"/>
        <end position="143"/>
    </location>
</feature>
<feature type="transmembrane region" description="Helical" evidence="7">
    <location>
        <begin position="27"/>
        <end position="48"/>
    </location>
</feature>
<name>A0A934HQT2_9CLOT</name>
<reference evidence="9" key="1">
    <citation type="submission" date="2020-12" db="EMBL/GenBank/DDBJ databases">
        <title>Clostridium thailandense sp. nov., a novel acetogenic bacterium isolated from peat land soil in Thailand.</title>
        <authorList>
            <person name="Chaikitkaew S."/>
            <person name="Birkeland N.K."/>
        </authorList>
    </citation>
    <scope>NUCLEOTIDE SEQUENCE</scope>
    <source>
        <strain evidence="9">DSM 17425</strain>
    </source>
</reference>
<keyword evidence="3 7" id="KW-1003">Cell membrane</keyword>
<feature type="transmembrane region" description="Helical" evidence="7">
    <location>
        <begin position="54"/>
        <end position="83"/>
    </location>
</feature>
<evidence type="ECO:0000256" key="6">
    <source>
        <dbReference type="ARBA" id="ARBA00023136"/>
    </source>
</evidence>
<comment type="similarity">
    <text evidence="2 7">Belongs to the DedA family.</text>
</comment>
<comment type="caution">
    <text evidence="9">The sequence shown here is derived from an EMBL/GenBank/DDBJ whole genome shotgun (WGS) entry which is preliminary data.</text>
</comment>
<feature type="domain" description="VTT" evidence="8">
    <location>
        <begin position="49"/>
        <end position="171"/>
    </location>
</feature>
<dbReference type="NCBIfam" id="NF008102">
    <property type="entry name" value="PRK10847.1"/>
    <property type="match status" value="1"/>
</dbReference>
<dbReference type="InterPro" id="IPR032818">
    <property type="entry name" value="DedA-like"/>
</dbReference>
<keyword evidence="6 7" id="KW-0472">Membrane</keyword>
<dbReference type="AlphaFoldDB" id="A0A934HQT2"/>
<dbReference type="GO" id="GO:0005886">
    <property type="term" value="C:plasma membrane"/>
    <property type="evidence" value="ECO:0007669"/>
    <property type="project" value="UniProtKB-SubCell"/>
</dbReference>
<comment type="subcellular location">
    <subcellularLocation>
        <location evidence="1 7">Cell membrane</location>
        <topology evidence="1 7">Multi-pass membrane protein</topology>
    </subcellularLocation>
</comment>
<dbReference type="EMBL" id="JAEEGB010000003">
    <property type="protein sequence ID" value="MBI6871563.1"/>
    <property type="molecule type" value="Genomic_DNA"/>
</dbReference>
<organism evidence="9 10">
    <name type="scientific">Clostridium aciditolerans</name>
    <dbReference type="NCBI Taxonomy" id="339861"/>
    <lineage>
        <taxon>Bacteria</taxon>
        <taxon>Bacillati</taxon>
        <taxon>Bacillota</taxon>
        <taxon>Clostridia</taxon>
        <taxon>Eubacteriales</taxon>
        <taxon>Clostridiaceae</taxon>
        <taxon>Clostridium</taxon>
    </lineage>
</organism>
<dbReference type="Proteomes" id="UP000622687">
    <property type="component" value="Unassembled WGS sequence"/>
</dbReference>
<evidence type="ECO:0000313" key="9">
    <source>
        <dbReference type="EMBL" id="MBI6871563.1"/>
    </source>
</evidence>
<keyword evidence="5 7" id="KW-1133">Transmembrane helix</keyword>
<feature type="transmembrane region" description="Helical" evidence="7">
    <location>
        <begin position="155"/>
        <end position="176"/>
    </location>
</feature>
<keyword evidence="10" id="KW-1185">Reference proteome</keyword>
<keyword evidence="4 7" id="KW-0812">Transmembrane</keyword>
<evidence type="ECO:0000256" key="3">
    <source>
        <dbReference type="ARBA" id="ARBA00022475"/>
    </source>
</evidence>
<evidence type="ECO:0000256" key="1">
    <source>
        <dbReference type="ARBA" id="ARBA00004651"/>
    </source>
</evidence>
<evidence type="ECO:0000256" key="5">
    <source>
        <dbReference type="ARBA" id="ARBA00022989"/>
    </source>
</evidence>
<evidence type="ECO:0000259" key="8">
    <source>
        <dbReference type="Pfam" id="PF09335"/>
    </source>
</evidence>
<gene>
    <name evidence="9" type="ORF">I6U51_02435</name>
</gene>
<proteinExistence type="inferred from homology"/>
<dbReference type="PANTHER" id="PTHR30353:SF0">
    <property type="entry name" value="TRANSMEMBRANE PROTEIN"/>
    <property type="match status" value="1"/>
</dbReference>
<dbReference type="PANTHER" id="PTHR30353">
    <property type="entry name" value="INNER MEMBRANE PROTEIN DEDA-RELATED"/>
    <property type="match status" value="1"/>
</dbReference>
<evidence type="ECO:0000256" key="2">
    <source>
        <dbReference type="ARBA" id="ARBA00010792"/>
    </source>
</evidence>